<feature type="non-terminal residue" evidence="1">
    <location>
        <position position="134"/>
    </location>
</feature>
<dbReference type="Proteomes" id="UP001215598">
    <property type="component" value="Unassembled WGS sequence"/>
</dbReference>
<protein>
    <submittedName>
        <fullName evidence="1">Uncharacterized protein</fullName>
    </submittedName>
</protein>
<proteinExistence type="predicted"/>
<name>A0AAD7HM29_9AGAR</name>
<evidence type="ECO:0000313" key="2">
    <source>
        <dbReference type="Proteomes" id="UP001215598"/>
    </source>
</evidence>
<dbReference type="AlphaFoldDB" id="A0AAD7HM29"/>
<accession>A0AAD7HM29</accession>
<feature type="non-terminal residue" evidence="1">
    <location>
        <position position="1"/>
    </location>
</feature>
<reference evidence="1" key="1">
    <citation type="submission" date="2023-03" db="EMBL/GenBank/DDBJ databases">
        <title>Massive genome expansion in bonnet fungi (Mycena s.s.) driven by repeated elements and novel gene families across ecological guilds.</title>
        <authorList>
            <consortium name="Lawrence Berkeley National Laboratory"/>
            <person name="Harder C.B."/>
            <person name="Miyauchi S."/>
            <person name="Viragh M."/>
            <person name="Kuo A."/>
            <person name="Thoen E."/>
            <person name="Andreopoulos B."/>
            <person name="Lu D."/>
            <person name="Skrede I."/>
            <person name="Drula E."/>
            <person name="Henrissat B."/>
            <person name="Morin E."/>
            <person name="Kohler A."/>
            <person name="Barry K."/>
            <person name="LaButti K."/>
            <person name="Morin E."/>
            <person name="Salamov A."/>
            <person name="Lipzen A."/>
            <person name="Mereny Z."/>
            <person name="Hegedus B."/>
            <person name="Baldrian P."/>
            <person name="Stursova M."/>
            <person name="Weitz H."/>
            <person name="Taylor A."/>
            <person name="Grigoriev I.V."/>
            <person name="Nagy L.G."/>
            <person name="Martin F."/>
            <person name="Kauserud H."/>
        </authorList>
    </citation>
    <scope>NUCLEOTIDE SEQUENCE</scope>
    <source>
        <strain evidence="1">CBHHK182m</strain>
    </source>
</reference>
<gene>
    <name evidence="1" type="ORF">B0H16DRAFT_1246068</name>
</gene>
<sequence length="134" mass="15212">EFNDADVEKMAAAWPHLVQLKIFSRYTQEHEWVDPQVHLYTLWNFAERCRGLCNLEMRVDARVDGPFTPPDGTTRPGLLSLDRICLFLSPCTAPTHVAEFLNRAFPCLTKFYAGVSKAVDSGSQVWSEVREALP</sequence>
<dbReference type="EMBL" id="JARKIB010000211">
    <property type="protein sequence ID" value="KAJ7723375.1"/>
    <property type="molecule type" value="Genomic_DNA"/>
</dbReference>
<evidence type="ECO:0000313" key="1">
    <source>
        <dbReference type="EMBL" id="KAJ7723375.1"/>
    </source>
</evidence>
<organism evidence="1 2">
    <name type="scientific">Mycena metata</name>
    <dbReference type="NCBI Taxonomy" id="1033252"/>
    <lineage>
        <taxon>Eukaryota</taxon>
        <taxon>Fungi</taxon>
        <taxon>Dikarya</taxon>
        <taxon>Basidiomycota</taxon>
        <taxon>Agaricomycotina</taxon>
        <taxon>Agaricomycetes</taxon>
        <taxon>Agaricomycetidae</taxon>
        <taxon>Agaricales</taxon>
        <taxon>Marasmiineae</taxon>
        <taxon>Mycenaceae</taxon>
        <taxon>Mycena</taxon>
    </lineage>
</organism>
<comment type="caution">
    <text evidence="1">The sequence shown here is derived from an EMBL/GenBank/DDBJ whole genome shotgun (WGS) entry which is preliminary data.</text>
</comment>
<keyword evidence="2" id="KW-1185">Reference proteome</keyword>